<proteinExistence type="inferred from homology"/>
<accession>A0A7N0VEZ8</accession>
<reference evidence="10" key="1">
    <citation type="submission" date="2021-01" db="UniProtKB">
        <authorList>
            <consortium name="EnsemblPlants"/>
        </authorList>
    </citation>
    <scope>IDENTIFICATION</scope>
</reference>
<dbReference type="GO" id="GO:0004650">
    <property type="term" value="F:polygalacturonase activity"/>
    <property type="evidence" value="ECO:0007669"/>
    <property type="project" value="InterPro"/>
</dbReference>
<dbReference type="EnsemblPlants" id="Kaladp0630s0069.1.v1.1">
    <property type="protein sequence ID" value="Kaladp0630s0069.1.v1.1"/>
    <property type="gene ID" value="Kaladp0630s0069.v1.1"/>
</dbReference>
<name>A0A7N0VEZ8_KALFE</name>
<keyword evidence="4" id="KW-0964">Secreted</keyword>
<dbReference type="Pfam" id="PF00295">
    <property type="entry name" value="Glyco_hydro_28"/>
    <property type="match status" value="1"/>
</dbReference>
<dbReference type="Gramene" id="Kaladp0630s0069.1.v1.1">
    <property type="protein sequence ID" value="Kaladp0630s0069.1.v1.1"/>
    <property type="gene ID" value="Kaladp0630s0069.v1.1"/>
</dbReference>
<keyword evidence="6 9" id="KW-0326">Glycosidase</keyword>
<dbReference type="Proteomes" id="UP000594263">
    <property type="component" value="Unplaced"/>
</dbReference>
<evidence type="ECO:0000256" key="2">
    <source>
        <dbReference type="ARBA" id="ARBA00008834"/>
    </source>
</evidence>
<evidence type="ECO:0000256" key="4">
    <source>
        <dbReference type="ARBA" id="ARBA00022525"/>
    </source>
</evidence>
<dbReference type="PANTHER" id="PTHR31375">
    <property type="match status" value="1"/>
</dbReference>
<dbReference type="OMA" id="SAHAFGK"/>
<dbReference type="Gene3D" id="2.160.20.10">
    <property type="entry name" value="Single-stranded right-handed beta-helix, Pectin lyase-like"/>
    <property type="match status" value="1"/>
</dbReference>
<dbReference type="InterPro" id="IPR006626">
    <property type="entry name" value="PbH1"/>
</dbReference>
<evidence type="ECO:0008006" key="12">
    <source>
        <dbReference type="Google" id="ProtNLM"/>
    </source>
</evidence>
<dbReference type="GO" id="GO:0005975">
    <property type="term" value="P:carbohydrate metabolic process"/>
    <property type="evidence" value="ECO:0007669"/>
    <property type="project" value="InterPro"/>
</dbReference>
<feature type="active site" evidence="8">
    <location>
        <position position="226"/>
    </location>
</feature>
<dbReference type="SUPFAM" id="SSF51126">
    <property type="entry name" value="Pectin lyase-like"/>
    <property type="match status" value="1"/>
</dbReference>
<evidence type="ECO:0000313" key="10">
    <source>
        <dbReference type="EnsemblPlants" id="Kaladp0630s0069.1.v1.1"/>
    </source>
</evidence>
<evidence type="ECO:0000256" key="3">
    <source>
        <dbReference type="ARBA" id="ARBA00022512"/>
    </source>
</evidence>
<evidence type="ECO:0000313" key="11">
    <source>
        <dbReference type="Proteomes" id="UP000594263"/>
    </source>
</evidence>
<evidence type="ECO:0000256" key="7">
    <source>
        <dbReference type="ARBA" id="ARBA00023316"/>
    </source>
</evidence>
<comment type="subcellular location">
    <subcellularLocation>
        <location evidence="1">Secreted</location>
        <location evidence="1">Cell wall</location>
    </subcellularLocation>
</comment>
<evidence type="ECO:0000256" key="5">
    <source>
        <dbReference type="ARBA" id="ARBA00022801"/>
    </source>
</evidence>
<dbReference type="GO" id="GO:0071555">
    <property type="term" value="P:cell wall organization"/>
    <property type="evidence" value="ECO:0007669"/>
    <property type="project" value="UniProtKB-KW"/>
</dbReference>
<keyword evidence="3" id="KW-0134">Cell wall</keyword>
<sequence>MCLMLVRYSSAVTQLDVTNFGAVGDGMTDDTHAFLKAWKAVCSSTRQFPTLTVSEGKTFYVQPLHFQGPCKSRKIHVKMNGAFLAPKKKDWKICDDVWKTFSSINGLTVNGNGKFIGQGASWWGSAGDDDSQSVRFDNCKNLQLSGVTSINSAMGHFSIIGCDRANISGLYMKAPKWSPNTDGIDLSKAFGVVIHNCTMATGDDCISVGGGIKNLTITRIRCGPGHGISIGSLGKYGRYETVENVLVRGCIFTDVQNGARIKTWQGGSGHVTGIKYDNIILRDAQRPIIIDQSYCPDRHCKLTRGTNLKINNVSFTNFRGMTATLRAITLNCSSYRGGCTRVALKNVIIRKGIISAEGSPEGDDDVERCDKVYAYCKNAHGSATATIPKVPCLT</sequence>
<evidence type="ECO:0000256" key="1">
    <source>
        <dbReference type="ARBA" id="ARBA00004191"/>
    </source>
</evidence>
<keyword evidence="5 9" id="KW-0378">Hydrolase</keyword>
<comment type="similarity">
    <text evidence="2 9">Belongs to the glycosyl hydrolase 28 family.</text>
</comment>
<dbReference type="SMART" id="SM00710">
    <property type="entry name" value="PbH1"/>
    <property type="match status" value="6"/>
</dbReference>
<dbReference type="PROSITE" id="PS00502">
    <property type="entry name" value="POLYGALACTURONASE"/>
    <property type="match status" value="1"/>
</dbReference>
<evidence type="ECO:0000256" key="6">
    <source>
        <dbReference type="ARBA" id="ARBA00023295"/>
    </source>
</evidence>
<evidence type="ECO:0000256" key="8">
    <source>
        <dbReference type="PROSITE-ProRule" id="PRU10052"/>
    </source>
</evidence>
<keyword evidence="11" id="KW-1185">Reference proteome</keyword>
<dbReference type="AlphaFoldDB" id="A0A7N0VEZ8"/>
<keyword evidence="7" id="KW-0961">Cell wall biogenesis/degradation</keyword>
<dbReference type="InterPro" id="IPR000743">
    <property type="entry name" value="Glyco_hydro_28"/>
</dbReference>
<protein>
    <recommendedName>
        <fullName evidence="12">Polygalacturonase</fullName>
    </recommendedName>
</protein>
<dbReference type="InterPro" id="IPR011050">
    <property type="entry name" value="Pectin_lyase_fold/virulence"/>
</dbReference>
<organism evidence="10 11">
    <name type="scientific">Kalanchoe fedtschenkoi</name>
    <name type="common">Lavender scallops</name>
    <name type="synonym">South American air plant</name>
    <dbReference type="NCBI Taxonomy" id="63787"/>
    <lineage>
        <taxon>Eukaryota</taxon>
        <taxon>Viridiplantae</taxon>
        <taxon>Streptophyta</taxon>
        <taxon>Embryophyta</taxon>
        <taxon>Tracheophyta</taxon>
        <taxon>Spermatophyta</taxon>
        <taxon>Magnoliopsida</taxon>
        <taxon>eudicotyledons</taxon>
        <taxon>Gunneridae</taxon>
        <taxon>Pentapetalae</taxon>
        <taxon>Saxifragales</taxon>
        <taxon>Crassulaceae</taxon>
        <taxon>Kalanchoe</taxon>
    </lineage>
</organism>
<evidence type="ECO:0000256" key="9">
    <source>
        <dbReference type="RuleBase" id="RU361169"/>
    </source>
</evidence>
<dbReference type="InterPro" id="IPR012334">
    <property type="entry name" value="Pectin_lyas_fold"/>
</dbReference>